<evidence type="ECO:0000313" key="2">
    <source>
        <dbReference type="Proteomes" id="UP000823388"/>
    </source>
</evidence>
<sequence length="315" mass="35687">MASNSTVARGMIDLGDEMEATIVRLQLAIIAKPITAPPPVPTTADVEAMFANHYQASPQPVEISYFPPDFVLQFDNKKNYDIVLSYQILTDNKYTFSLAPWTHDARCHLEAWKIPVNIDIHGIPPHAFHPKSLSVLLDPYCDIEAYTMDKKSGICTVKGTARSVSSIPVTGFLSYPQRTGYEIVIHTFPVTMQTSLLTIPRRYSSDWHQPPHFDIQPICNNPRPKNGNNKKTLTWSAELEDERRMNNPLTFHGFAYSEETSDEDDPNDAYYYADSDHEPKNCPSNSLRPLQVKQVGICSCVSTYVCLYNYNRVYN</sequence>
<comment type="caution">
    <text evidence="1">The sequence shown here is derived from an EMBL/GenBank/DDBJ whole genome shotgun (WGS) entry which is preliminary data.</text>
</comment>
<gene>
    <name evidence="1" type="ORF">PVAP13_1KG355405</name>
</gene>
<proteinExistence type="predicted"/>
<name>A0A8T0XVQ5_PANVG</name>
<accession>A0A8T0XVQ5</accession>
<dbReference type="EMBL" id="CM029037">
    <property type="protein sequence ID" value="KAG2659419.1"/>
    <property type="molecule type" value="Genomic_DNA"/>
</dbReference>
<evidence type="ECO:0000313" key="1">
    <source>
        <dbReference type="EMBL" id="KAG2659419.1"/>
    </source>
</evidence>
<dbReference type="Proteomes" id="UP000823388">
    <property type="component" value="Chromosome 1K"/>
</dbReference>
<reference evidence="1" key="1">
    <citation type="submission" date="2020-05" db="EMBL/GenBank/DDBJ databases">
        <title>WGS assembly of Panicum virgatum.</title>
        <authorList>
            <person name="Lovell J.T."/>
            <person name="Jenkins J."/>
            <person name="Shu S."/>
            <person name="Juenger T.E."/>
            <person name="Schmutz J."/>
        </authorList>
    </citation>
    <scope>NUCLEOTIDE SEQUENCE</scope>
    <source>
        <strain evidence="1">AP13</strain>
    </source>
</reference>
<organism evidence="1 2">
    <name type="scientific">Panicum virgatum</name>
    <name type="common">Blackwell switchgrass</name>
    <dbReference type="NCBI Taxonomy" id="38727"/>
    <lineage>
        <taxon>Eukaryota</taxon>
        <taxon>Viridiplantae</taxon>
        <taxon>Streptophyta</taxon>
        <taxon>Embryophyta</taxon>
        <taxon>Tracheophyta</taxon>
        <taxon>Spermatophyta</taxon>
        <taxon>Magnoliopsida</taxon>
        <taxon>Liliopsida</taxon>
        <taxon>Poales</taxon>
        <taxon>Poaceae</taxon>
        <taxon>PACMAD clade</taxon>
        <taxon>Panicoideae</taxon>
        <taxon>Panicodae</taxon>
        <taxon>Paniceae</taxon>
        <taxon>Panicinae</taxon>
        <taxon>Panicum</taxon>
        <taxon>Panicum sect. Hiantes</taxon>
    </lineage>
</organism>
<protein>
    <submittedName>
        <fullName evidence="1">Uncharacterized protein</fullName>
    </submittedName>
</protein>
<dbReference type="AlphaFoldDB" id="A0A8T0XVQ5"/>
<keyword evidence="2" id="KW-1185">Reference proteome</keyword>